<feature type="domain" description="DNA methylase adenine-specific" evidence="2">
    <location>
        <begin position="94"/>
        <end position="273"/>
    </location>
</feature>
<dbReference type="EMBL" id="CP016793">
    <property type="protein sequence ID" value="ANZ42885.1"/>
    <property type="molecule type" value="Genomic_DNA"/>
</dbReference>
<dbReference type="InterPro" id="IPR003356">
    <property type="entry name" value="DNA_methylase_A-5"/>
</dbReference>
<dbReference type="OrthoDB" id="9784823at2"/>
<dbReference type="GO" id="GO:0008170">
    <property type="term" value="F:N-methyltransferase activity"/>
    <property type="evidence" value="ECO:0007669"/>
    <property type="project" value="InterPro"/>
</dbReference>
<reference evidence="3 4" key="1">
    <citation type="submission" date="2016-07" db="EMBL/GenBank/DDBJ databases">
        <title>Complete genome sequence of the Lentzea guizhouensis DHS C013.</title>
        <authorList>
            <person name="Cao C."/>
        </authorList>
    </citation>
    <scope>NUCLEOTIDE SEQUENCE [LARGE SCALE GENOMIC DNA]</scope>
    <source>
        <strain evidence="3 4">DHS C013</strain>
    </source>
</reference>
<dbReference type="PROSITE" id="PS00092">
    <property type="entry name" value="N6_MTASE"/>
    <property type="match status" value="1"/>
</dbReference>
<dbReference type="GO" id="GO:0032259">
    <property type="term" value="P:methylation"/>
    <property type="evidence" value="ECO:0007669"/>
    <property type="project" value="InterPro"/>
</dbReference>
<dbReference type="REBASE" id="155074">
    <property type="entry name" value="M.Lsp13ORF20085P"/>
</dbReference>
<dbReference type="InterPro" id="IPR029063">
    <property type="entry name" value="SAM-dependent_MTases_sf"/>
</dbReference>
<dbReference type="InterPro" id="IPR052916">
    <property type="entry name" value="Type-I_RE_MTase_Subunit"/>
</dbReference>
<evidence type="ECO:0000313" key="4">
    <source>
        <dbReference type="Proteomes" id="UP000093053"/>
    </source>
</evidence>
<dbReference type="InterPro" id="IPR002052">
    <property type="entry name" value="DNA_methylase_N6_adenine_CS"/>
</dbReference>
<sequence length="470" mass="51548">MDETVNAGDIARLADVGRAAVSNWRRRFDDFPAPVGGTASSPLYLLRDVEAWLRRNGKPFNVSPADRLWTQLRTVDDLKLGPALLAVEADAATFEFLHERYAATHSRLLNPTPPEIARLMVSLTEAHDGTVTDPSCGTGSLLKLARARRKVGQELDPVLAAIARRRLPDAYIVDGDSLRHNGIFERADAVLCDPPWHDRAWGHEELIGDPRWTHGQPSRGEPELAWAQHCLHLAKPGSPVAILMPSAAATRRAGKRIRGNLLRAGAVTAVITVQPGRDLWLLRHPHPSDRAPEHVTLLDSPDGIDIPESLEPNTRVLDLLDDDVDLSPGRLRGQHGRAYVESRLKYSMPDPPELHDRALPPMTTIGDLLRTAPGPHPVTSPTGAVYEIDPTRLDPDYLTGLLRAALARTPTGSTRLDVRRTQVPSLPLHEQRKYGRAFTQLRALESSLEGAAELVRLGYNGLLTGQIGPA</sequence>
<gene>
    <name evidence="3" type="ORF">BBK82_20085</name>
</gene>
<evidence type="ECO:0000256" key="1">
    <source>
        <dbReference type="ARBA" id="ARBA00022747"/>
    </source>
</evidence>
<keyword evidence="1" id="KW-0680">Restriction system</keyword>
<dbReference type="Gene3D" id="3.40.50.150">
    <property type="entry name" value="Vaccinia Virus protein VP39"/>
    <property type="match status" value="1"/>
</dbReference>
<dbReference type="AlphaFoldDB" id="A0A1B2HYW6"/>
<dbReference type="PANTHER" id="PTHR42998">
    <property type="entry name" value="TYPE I RESTRICTION ENZYME HINDVIIP M PROTEIN-RELATED"/>
    <property type="match status" value="1"/>
</dbReference>
<dbReference type="PRINTS" id="PR00507">
    <property type="entry name" value="N12N6MTFRASE"/>
</dbReference>
<dbReference type="PANTHER" id="PTHR42998:SF1">
    <property type="entry name" value="TYPE I RESTRICTION ENZYME HINDI METHYLASE SUBUNIT"/>
    <property type="match status" value="1"/>
</dbReference>
<dbReference type="Proteomes" id="UP000093053">
    <property type="component" value="Chromosome"/>
</dbReference>
<proteinExistence type="predicted"/>
<dbReference type="Pfam" id="PF02384">
    <property type="entry name" value="N6_Mtase"/>
    <property type="match status" value="1"/>
</dbReference>
<evidence type="ECO:0000313" key="3">
    <source>
        <dbReference type="EMBL" id="ANZ42885.1"/>
    </source>
</evidence>
<dbReference type="GO" id="GO:0009307">
    <property type="term" value="P:DNA restriction-modification system"/>
    <property type="evidence" value="ECO:0007669"/>
    <property type="project" value="UniProtKB-KW"/>
</dbReference>
<dbReference type="RefSeq" id="WP_065921208.1">
    <property type="nucleotide sequence ID" value="NZ_CP016793.1"/>
</dbReference>
<organism evidence="3 4">
    <name type="scientific">Lentzea guizhouensis</name>
    <dbReference type="NCBI Taxonomy" id="1586287"/>
    <lineage>
        <taxon>Bacteria</taxon>
        <taxon>Bacillati</taxon>
        <taxon>Actinomycetota</taxon>
        <taxon>Actinomycetes</taxon>
        <taxon>Pseudonocardiales</taxon>
        <taxon>Pseudonocardiaceae</taxon>
        <taxon>Lentzea</taxon>
    </lineage>
</organism>
<evidence type="ECO:0000259" key="2">
    <source>
        <dbReference type="Pfam" id="PF02384"/>
    </source>
</evidence>
<accession>A0A1B2HYW6</accession>
<dbReference type="GO" id="GO:0003677">
    <property type="term" value="F:DNA binding"/>
    <property type="evidence" value="ECO:0007669"/>
    <property type="project" value="InterPro"/>
</dbReference>
<protein>
    <recommendedName>
        <fullName evidence="2">DNA methylase adenine-specific domain-containing protein</fullName>
    </recommendedName>
</protein>
<dbReference type="KEGG" id="led:BBK82_20085"/>
<dbReference type="SUPFAM" id="SSF53335">
    <property type="entry name" value="S-adenosyl-L-methionine-dependent methyltransferases"/>
    <property type="match status" value="1"/>
</dbReference>
<dbReference type="STRING" id="1586287.BBK82_20085"/>
<keyword evidence="4" id="KW-1185">Reference proteome</keyword>
<name>A0A1B2HYW6_9PSEU</name>